<evidence type="ECO:0000256" key="1">
    <source>
        <dbReference type="SAM" id="MobiDB-lite"/>
    </source>
</evidence>
<evidence type="ECO:0000313" key="3">
    <source>
        <dbReference type="Proteomes" id="UP000789901"/>
    </source>
</evidence>
<gene>
    <name evidence="2" type="ORF">GMARGA_LOCUS11907</name>
</gene>
<feature type="non-terminal residue" evidence="2">
    <location>
        <position position="43"/>
    </location>
</feature>
<name>A0ABN7UYT0_GIGMA</name>
<feature type="region of interest" description="Disordered" evidence="1">
    <location>
        <begin position="1"/>
        <end position="43"/>
    </location>
</feature>
<evidence type="ECO:0000313" key="2">
    <source>
        <dbReference type="EMBL" id="CAG8697503.1"/>
    </source>
</evidence>
<dbReference type="Proteomes" id="UP000789901">
    <property type="component" value="Unassembled WGS sequence"/>
</dbReference>
<protein>
    <submittedName>
        <fullName evidence="2">8883_t:CDS:1</fullName>
    </submittedName>
</protein>
<comment type="caution">
    <text evidence="2">The sequence shown here is derived from an EMBL/GenBank/DDBJ whole genome shotgun (WGS) entry which is preliminary data.</text>
</comment>
<sequence>MIASGNPPRRPGEEAIEEETAANIQSTSKTLAQLHNEELSERI</sequence>
<accession>A0ABN7UYT0</accession>
<feature type="compositionally biased region" description="Polar residues" evidence="1">
    <location>
        <begin position="23"/>
        <end position="33"/>
    </location>
</feature>
<reference evidence="2 3" key="1">
    <citation type="submission" date="2021-06" db="EMBL/GenBank/DDBJ databases">
        <authorList>
            <person name="Kallberg Y."/>
            <person name="Tangrot J."/>
            <person name="Rosling A."/>
        </authorList>
    </citation>
    <scope>NUCLEOTIDE SEQUENCE [LARGE SCALE GENOMIC DNA]</scope>
    <source>
        <strain evidence="2 3">120-4 pot B 10/14</strain>
    </source>
</reference>
<keyword evidence="3" id="KW-1185">Reference proteome</keyword>
<proteinExistence type="predicted"/>
<organism evidence="2 3">
    <name type="scientific">Gigaspora margarita</name>
    <dbReference type="NCBI Taxonomy" id="4874"/>
    <lineage>
        <taxon>Eukaryota</taxon>
        <taxon>Fungi</taxon>
        <taxon>Fungi incertae sedis</taxon>
        <taxon>Mucoromycota</taxon>
        <taxon>Glomeromycotina</taxon>
        <taxon>Glomeromycetes</taxon>
        <taxon>Diversisporales</taxon>
        <taxon>Gigasporaceae</taxon>
        <taxon>Gigaspora</taxon>
    </lineage>
</organism>
<dbReference type="EMBL" id="CAJVQB010007120">
    <property type="protein sequence ID" value="CAG8697503.1"/>
    <property type="molecule type" value="Genomic_DNA"/>
</dbReference>